<accession>A0ABT7QXN2</accession>
<dbReference type="Proteomes" id="UP001169069">
    <property type="component" value="Unassembled WGS sequence"/>
</dbReference>
<dbReference type="EMBL" id="JAQIBD010000002">
    <property type="protein sequence ID" value="MDM5271592.1"/>
    <property type="molecule type" value="Genomic_DNA"/>
</dbReference>
<dbReference type="RefSeq" id="WP_289413189.1">
    <property type="nucleotide sequence ID" value="NZ_JAQIBD010000002.1"/>
</dbReference>
<evidence type="ECO:0000313" key="3">
    <source>
        <dbReference type="Proteomes" id="UP001169069"/>
    </source>
</evidence>
<comment type="caution">
    <text evidence="2">The sequence shown here is derived from an EMBL/GenBank/DDBJ whole genome shotgun (WGS) entry which is preliminary data.</text>
</comment>
<proteinExistence type="predicted"/>
<keyword evidence="1" id="KW-0732">Signal</keyword>
<gene>
    <name evidence="2" type="ORF">PGH07_05345</name>
</gene>
<reference evidence="2" key="1">
    <citation type="submission" date="2023-01" db="EMBL/GenBank/DDBJ databases">
        <title>Sulfurovum sp. zt1-1 genome assembly.</title>
        <authorList>
            <person name="Wang J."/>
        </authorList>
    </citation>
    <scope>NUCLEOTIDE SEQUENCE</scope>
    <source>
        <strain evidence="2">Zt1-1</strain>
    </source>
</reference>
<feature type="chain" id="PRO_5046941948" description="FAD/FMN-containing dehydrogenase" evidence="1">
    <location>
        <begin position="18"/>
        <end position="150"/>
    </location>
</feature>
<evidence type="ECO:0008006" key="4">
    <source>
        <dbReference type="Google" id="ProtNLM"/>
    </source>
</evidence>
<name>A0ABT7QXN2_9BACT</name>
<evidence type="ECO:0000256" key="1">
    <source>
        <dbReference type="SAM" id="SignalP"/>
    </source>
</evidence>
<feature type="signal peptide" evidence="1">
    <location>
        <begin position="1"/>
        <end position="17"/>
    </location>
</feature>
<sequence length="150" mass="17221">MKKLLLISLFSTMGLFAQFNIGDTLPQITLKDQFDKEFTVSNKDTMIIMAFEKDISVAISDYLKKQPSAFLETHHTKYISDISTMPSFITSMFAMPKMKKYPFSVMLINDDFGGQFDKQEGKITVYKLKNQKITDIEFIAPDTLSTLFEK</sequence>
<evidence type="ECO:0000313" key="2">
    <source>
        <dbReference type="EMBL" id="MDM5271592.1"/>
    </source>
</evidence>
<keyword evidence="3" id="KW-1185">Reference proteome</keyword>
<protein>
    <recommendedName>
        <fullName evidence="4">FAD/FMN-containing dehydrogenase</fullName>
    </recommendedName>
</protein>
<organism evidence="2 3">
    <name type="scientific">Sulfurovum zhangzhouensis</name>
    <dbReference type="NCBI Taxonomy" id="3019067"/>
    <lineage>
        <taxon>Bacteria</taxon>
        <taxon>Pseudomonadati</taxon>
        <taxon>Campylobacterota</taxon>
        <taxon>Epsilonproteobacteria</taxon>
        <taxon>Campylobacterales</taxon>
        <taxon>Sulfurovaceae</taxon>
        <taxon>Sulfurovum</taxon>
    </lineage>
</organism>